<dbReference type="PANTHER" id="PTHR11005">
    <property type="entry name" value="LYSOSOMAL ACID LIPASE-RELATED"/>
    <property type="match status" value="1"/>
</dbReference>
<dbReference type="InterPro" id="IPR006693">
    <property type="entry name" value="AB_hydrolase_lipase"/>
</dbReference>
<name>A0AAV0R168_9ROSI</name>
<organism evidence="6 7">
    <name type="scientific">Linum tenue</name>
    <dbReference type="NCBI Taxonomy" id="586396"/>
    <lineage>
        <taxon>Eukaryota</taxon>
        <taxon>Viridiplantae</taxon>
        <taxon>Streptophyta</taxon>
        <taxon>Embryophyta</taxon>
        <taxon>Tracheophyta</taxon>
        <taxon>Spermatophyta</taxon>
        <taxon>Magnoliopsida</taxon>
        <taxon>eudicotyledons</taxon>
        <taxon>Gunneridae</taxon>
        <taxon>Pentapetalae</taxon>
        <taxon>rosids</taxon>
        <taxon>fabids</taxon>
        <taxon>Malpighiales</taxon>
        <taxon>Linaceae</taxon>
        <taxon>Linum</taxon>
    </lineage>
</organism>
<evidence type="ECO:0000259" key="5">
    <source>
        <dbReference type="Pfam" id="PF04083"/>
    </source>
</evidence>
<dbReference type="EMBL" id="CAMGYJ010000010">
    <property type="protein sequence ID" value="CAI0551015.1"/>
    <property type="molecule type" value="Genomic_DNA"/>
</dbReference>
<feature type="active site" description="Nucleophile" evidence="3">
    <location>
        <position position="181"/>
    </location>
</feature>
<evidence type="ECO:0000256" key="2">
    <source>
        <dbReference type="PIRNR" id="PIRNR000862"/>
    </source>
</evidence>
<keyword evidence="2" id="KW-0442">Lipid degradation</keyword>
<sequence>MAKALTFVLISALLCNLTAATGRSRRFLSAMNVTYGLEPSLSDGICELLITNQGYTCEEHTVTTSDGYILSLQRIPVGISGGSPGKRTPVLLQHGVLMDGMTWLLLPPSQSLAFVLADKGYDVWIANSRGTKYSRGHVSLTTDDKAYWNWSWDELVNYDLPATVGYVHNQTGQNMHYVGHSQGTLTALAAFSNGQLMNMVRSAALLCPIGYLGHMSSFFSKVGADLFLAEELNWLNINEFDPKGIDAANLLHDICKVPGVSCGDLLTAITGKNCCLQSSTVDLFLKYEPQPTSMKNMIHLSQMVRRGTLAMYDYDNEDDNMSHYGQPSPPDYNMKNIPTEFPLFFSYGGSDGLSDKSDVRFLLDVLKGHDDNKGNFMTQYVNNYAHADYVMADAAKEEVYDLVLSFLKLH</sequence>
<feature type="signal peptide" evidence="4">
    <location>
        <begin position="1"/>
        <end position="20"/>
    </location>
</feature>
<evidence type="ECO:0000256" key="1">
    <source>
        <dbReference type="ARBA" id="ARBA00010701"/>
    </source>
</evidence>
<keyword evidence="4" id="KW-0732">Signal</keyword>
<proteinExistence type="inferred from homology"/>
<dbReference type="Pfam" id="PF04083">
    <property type="entry name" value="Abhydro_lipase"/>
    <property type="match status" value="1"/>
</dbReference>
<dbReference type="FunFam" id="3.40.50.1820:FF:000126">
    <property type="entry name" value="Lipase"/>
    <property type="match status" value="1"/>
</dbReference>
<feature type="active site" description="Charge relay system" evidence="3">
    <location>
        <position position="351"/>
    </location>
</feature>
<dbReference type="InterPro" id="IPR029058">
    <property type="entry name" value="AB_hydrolase_fold"/>
</dbReference>
<dbReference type="InterPro" id="IPR025483">
    <property type="entry name" value="Lipase_euk"/>
</dbReference>
<evidence type="ECO:0000313" key="6">
    <source>
        <dbReference type="EMBL" id="CAI0551015.1"/>
    </source>
</evidence>
<keyword evidence="2" id="KW-0378">Hydrolase</keyword>
<dbReference type="GO" id="GO:0016042">
    <property type="term" value="P:lipid catabolic process"/>
    <property type="evidence" value="ECO:0007669"/>
    <property type="project" value="UniProtKB-KW"/>
</dbReference>
<protein>
    <recommendedName>
        <fullName evidence="2">Lipase</fullName>
    </recommendedName>
</protein>
<feature type="chain" id="PRO_5043684572" description="Lipase" evidence="4">
    <location>
        <begin position="21"/>
        <end position="410"/>
    </location>
</feature>
<keyword evidence="7" id="KW-1185">Reference proteome</keyword>
<comment type="similarity">
    <text evidence="1 2">Belongs to the AB hydrolase superfamily. Lipase family.</text>
</comment>
<dbReference type="GO" id="GO:0016788">
    <property type="term" value="F:hydrolase activity, acting on ester bonds"/>
    <property type="evidence" value="ECO:0007669"/>
    <property type="project" value="InterPro"/>
</dbReference>
<evidence type="ECO:0000256" key="4">
    <source>
        <dbReference type="SAM" id="SignalP"/>
    </source>
</evidence>
<feature type="domain" description="Partial AB-hydrolase lipase" evidence="5">
    <location>
        <begin position="49"/>
        <end position="105"/>
    </location>
</feature>
<accession>A0AAV0R168</accession>
<gene>
    <name evidence="6" type="ORF">LITE_LOCUS45776</name>
</gene>
<evidence type="ECO:0000256" key="3">
    <source>
        <dbReference type="PIRSR" id="PIRSR000862-1"/>
    </source>
</evidence>
<dbReference type="PIRSF" id="PIRSF000862">
    <property type="entry name" value="Steryl_ester_lip"/>
    <property type="match status" value="1"/>
</dbReference>
<dbReference type="Proteomes" id="UP001154282">
    <property type="component" value="Unassembled WGS sequence"/>
</dbReference>
<dbReference type="Gene3D" id="3.40.50.1820">
    <property type="entry name" value="alpha/beta hydrolase"/>
    <property type="match status" value="1"/>
</dbReference>
<comment type="caution">
    <text evidence="6">The sequence shown here is derived from an EMBL/GenBank/DDBJ whole genome shotgun (WGS) entry which is preliminary data.</text>
</comment>
<dbReference type="SUPFAM" id="SSF53474">
    <property type="entry name" value="alpha/beta-Hydrolases"/>
    <property type="match status" value="1"/>
</dbReference>
<feature type="active site" description="Charge relay system" evidence="3">
    <location>
        <position position="386"/>
    </location>
</feature>
<keyword evidence="2" id="KW-0443">Lipid metabolism</keyword>
<dbReference type="AlphaFoldDB" id="A0AAV0R168"/>
<reference evidence="6" key="1">
    <citation type="submission" date="2022-08" db="EMBL/GenBank/DDBJ databases">
        <authorList>
            <person name="Gutierrez-Valencia J."/>
        </authorList>
    </citation>
    <scope>NUCLEOTIDE SEQUENCE</scope>
</reference>
<evidence type="ECO:0000313" key="7">
    <source>
        <dbReference type="Proteomes" id="UP001154282"/>
    </source>
</evidence>